<dbReference type="SUPFAM" id="SSF101874">
    <property type="entry name" value="YceI-like"/>
    <property type="match status" value="1"/>
</dbReference>
<name>A0ABQ3IB93_9BACT</name>
<evidence type="ECO:0000313" key="4">
    <source>
        <dbReference type="Proteomes" id="UP000658258"/>
    </source>
</evidence>
<evidence type="ECO:0000256" key="1">
    <source>
        <dbReference type="SAM" id="SignalP"/>
    </source>
</evidence>
<evidence type="ECO:0000259" key="2">
    <source>
        <dbReference type="SMART" id="SM00867"/>
    </source>
</evidence>
<feature type="signal peptide" evidence="1">
    <location>
        <begin position="1"/>
        <end position="21"/>
    </location>
</feature>
<gene>
    <name evidence="3" type="ORF">GCM10011340_31470</name>
</gene>
<evidence type="ECO:0000313" key="3">
    <source>
        <dbReference type="EMBL" id="GHE72743.1"/>
    </source>
</evidence>
<dbReference type="EMBL" id="BNAG01000004">
    <property type="protein sequence ID" value="GHE72743.1"/>
    <property type="molecule type" value="Genomic_DNA"/>
</dbReference>
<dbReference type="PANTHER" id="PTHR34406:SF1">
    <property type="entry name" value="PROTEIN YCEI"/>
    <property type="match status" value="1"/>
</dbReference>
<keyword evidence="4" id="KW-1185">Reference proteome</keyword>
<proteinExistence type="predicted"/>
<feature type="domain" description="Lipid/polyisoprenoid-binding YceI-like" evidence="2">
    <location>
        <begin position="23"/>
        <end position="182"/>
    </location>
</feature>
<comment type="caution">
    <text evidence="3">The sequence shown here is derived from an EMBL/GenBank/DDBJ whole genome shotgun (WGS) entry which is preliminary data.</text>
</comment>
<dbReference type="Pfam" id="PF04264">
    <property type="entry name" value="YceI"/>
    <property type="match status" value="1"/>
</dbReference>
<accession>A0ABQ3IB93</accession>
<dbReference type="Gene3D" id="2.40.128.110">
    <property type="entry name" value="Lipid/polyisoprenoid-binding, YceI-like"/>
    <property type="match status" value="1"/>
</dbReference>
<dbReference type="InterPro" id="IPR007372">
    <property type="entry name" value="Lipid/polyisoprenoid-bd_YceI"/>
</dbReference>
<dbReference type="PANTHER" id="PTHR34406">
    <property type="entry name" value="PROTEIN YCEI"/>
    <property type="match status" value="1"/>
</dbReference>
<dbReference type="SMART" id="SM00867">
    <property type="entry name" value="YceI"/>
    <property type="match status" value="1"/>
</dbReference>
<reference evidence="4" key="1">
    <citation type="journal article" date="2019" name="Int. J. Syst. Evol. Microbiol.">
        <title>The Global Catalogue of Microorganisms (GCM) 10K type strain sequencing project: providing services to taxonomists for standard genome sequencing and annotation.</title>
        <authorList>
            <consortium name="The Broad Institute Genomics Platform"/>
            <consortium name="The Broad Institute Genome Sequencing Center for Infectious Disease"/>
            <person name="Wu L."/>
            <person name="Ma J."/>
        </authorList>
    </citation>
    <scope>NUCLEOTIDE SEQUENCE [LARGE SCALE GENOMIC DNA]</scope>
    <source>
        <strain evidence="4">CGMCC 1.15111</strain>
    </source>
</reference>
<dbReference type="RefSeq" id="WP_189631245.1">
    <property type="nucleotide sequence ID" value="NZ_BNAG01000004.1"/>
</dbReference>
<protein>
    <recommendedName>
        <fullName evidence="2">Lipid/polyisoprenoid-binding YceI-like domain-containing protein</fullName>
    </recommendedName>
</protein>
<organism evidence="3 4">
    <name type="scientific">Roseivirga thermotolerans</name>
    <dbReference type="NCBI Taxonomy" id="1758176"/>
    <lineage>
        <taxon>Bacteria</taxon>
        <taxon>Pseudomonadati</taxon>
        <taxon>Bacteroidota</taxon>
        <taxon>Cytophagia</taxon>
        <taxon>Cytophagales</taxon>
        <taxon>Roseivirgaceae</taxon>
        <taxon>Roseivirga</taxon>
    </lineage>
</organism>
<dbReference type="Proteomes" id="UP000658258">
    <property type="component" value="Unassembled WGS sequence"/>
</dbReference>
<sequence>MKPLKLLNLSMAMLLATSGMAQDRFLTRNGEVKFYSHAPLEDIEAFNDKVLSVIDLNKGEVAVDILIKAFQFEKALMQEHFNENYMESAKYPKSTFKGKFEVPDGLKSMSNGTYPVTVSGDITIHGVTKPLTTRVELVVINGTINTEFSFKVKVKDHDIKIPSVVVRNIAEEVEVTANFKYEPYQR</sequence>
<feature type="chain" id="PRO_5046299432" description="Lipid/polyisoprenoid-binding YceI-like domain-containing protein" evidence="1">
    <location>
        <begin position="22"/>
        <end position="186"/>
    </location>
</feature>
<dbReference type="InterPro" id="IPR036761">
    <property type="entry name" value="TTHA0802/YceI-like_sf"/>
</dbReference>
<keyword evidence="1" id="KW-0732">Signal</keyword>